<gene>
    <name evidence="1" type="ORF">GPICK_10410</name>
</gene>
<reference evidence="1 2" key="1">
    <citation type="journal article" date="2015" name="Genome Announc.">
        <title>Complete Genome of Geobacter pickeringii G13T, a Metal-Reducing Isolate from Sedimentary Kaolin Deposits.</title>
        <authorList>
            <person name="Badalamenti J.P."/>
            <person name="Bond D.R."/>
        </authorList>
    </citation>
    <scope>NUCLEOTIDE SEQUENCE [LARGE SCALE GENOMIC DNA]</scope>
    <source>
        <strain evidence="1 2">G13</strain>
    </source>
</reference>
<dbReference type="KEGG" id="gpi:GPICK_10410"/>
<dbReference type="Proteomes" id="UP000057609">
    <property type="component" value="Chromosome"/>
</dbReference>
<dbReference type="HOGENOM" id="CLU_2915961_0_0_7"/>
<keyword evidence="2" id="KW-1185">Reference proteome</keyword>
<evidence type="ECO:0000313" key="2">
    <source>
        <dbReference type="Proteomes" id="UP000057609"/>
    </source>
</evidence>
<protein>
    <submittedName>
        <fullName evidence="1">Uncharacterized protein</fullName>
    </submittedName>
</protein>
<sequence length="61" mass="7384">MIFLKFKVFRMKQGNKIVHRNESLYILYLDDVGGYRKKRRVKNIHYISRKVPKGRVVFNNA</sequence>
<accession>A0A0B5BEY5</accession>
<evidence type="ECO:0000313" key="1">
    <source>
        <dbReference type="EMBL" id="AJE03709.1"/>
    </source>
</evidence>
<name>A0A0B5BEY5_9BACT</name>
<organism evidence="1 2">
    <name type="scientific">Geobacter pickeringii</name>
    <dbReference type="NCBI Taxonomy" id="345632"/>
    <lineage>
        <taxon>Bacteria</taxon>
        <taxon>Pseudomonadati</taxon>
        <taxon>Thermodesulfobacteriota</taxon>
        <taxon>Desulfuromonadia</taxon>
        <taxon>Geobacterales</taxon>
        <taxon>Geobacteraceae</taxon>
        <taxon>Geobacter</taxon>
    </lineage>
</organism>
<dbReference type="AlphaFoldDB" id="A0A0B5BEY5"/>
<proteinExistence type="predicted"/>
<dbReference type="EMBL" id="CP009788">
    <property type="protein sequence ID" value="AJE03709.1"/>
    <property type="molecule type" value="Genomic_DNA"/>
</dbReference>